<protein>
    <submittedName>
        <fullName evidence="5">Type I restriction enzyme M protein</fullName>
    </submittedName>
</protein>
<dbReference type="Pfam" id="PF02384">
    <property type="entry name" value="N6_Mtase"/>
    <property type="match status" value="1"/>
</dbReference>
<evidence type="ECO:0000256" key="2">
    <source>
        <dbReference type="ARBA" id="ARBA00022747"/>
    </source>
</evidence>
<evidence type="ECO:0000259" key="3">
    <source>
        <dbReference type="Pfam" id="PF02384"/>
    </source>
</evidence>
<evidence type="ECO:0000256" key="1">
    <source>
        <dbReference type="ARBA" id="ARBA00006594"/>
    </source>
</evidence>
<evidence type="ECO:0000313" key="5">
    <source>
        <dbReference type="EMBL" id="TCK58384.1"/>
    </source>
</evidence>
<dbReference type="PRINTS" id="PR00507">
    <property type="entry name" value="N12N6MTFRASE"/>
</dbReference>
<dbReference type="Pfam" id="PF13588">
    <property type="entry name" value="HSDR_N_2"/>
    <property type="match status" value="1"/>
</dbReference>
<sequence>MSNLVISIPEGKIKDYIDGTFRNDTPEEYVRQTVEKRLVNEHKYSKDRIKVEYTMQMGSGKKRADIVIFPNSLSPEEQNDQHNISIIIECKKEDVKPDDKDNGLEQLKSYMAACVNCEWGMWTNGLHKTVYRRVIDESKKPQIVEFNDIPSADGVSDENERPVRGNLIKAYEDNLLFTFKTCHNIIYANEGFQKQEAFFEFLKIIFCKIHDERELFNPIEFYVTSRERNYRDGQISVNKRINNIFSQVKKKHSQIFAANDEIQLKSITVTYLVAELQKYSLLTTDIDIKGKAYEELVGANLRGDRGEFFTPRNVMHMVVDMINPQMNEKVLDSSCGTGGFLVVAMKKVIDLIVEKLETSHGKLKDEWNTDIYAIYQKTISDIARENFYGFDINPSLVKATKMNMVMNNDGSGNILKLNSLLPPHEWEEDVKKQLCESLKIKQGSITNHNNINQFDVIVTNPPFGSKIPIQDHSILEQFEIAYIWQKDKKGSWNKTDRLQSSVSPEQLFIERIIQLLKPGGRAAIVLPDSILGAPGLEYIRFWLIKNVKLIASIDLHADTFQPRNGTQTSVLIIQKKTPEEIREEEVNGCMADYNIFMTMVDHIGHDKRGTKIYKRDEDGNLVIVEQENLVKERDRDGNMTYRKEISQERIVNDQTVHVAEIFAEWKRQEGISW</sequence>
<dbReference type="GO" id="GO:0009307">
    <property type="term" value="P:DNA restriction-modification system"/>
    <property type="evidence" value="ECO:0007669"/>
    <property type="project" value="UniProtKB-KW"/>
</dbReference>
<dbReference type="InterPro" id="IPR052916">
    <property type="entry name" value="Type-I_RE_MTase_Subunit"/>
</dbReference>
<dbReference type="AlphaFoldDB" id="A0A4R1K2V4"/>
<dbReference type="SUPFAM" id="SSF53335">
    <property type="entry name" value="S-adenosyl-L-methionine-dependent methyltransferases"/>
    <property type="match status" value="1"/>
</dbReference>
<accession>A0A4R1K2V4</accession>
<dbReference type="PANTHER" id="PTHR42998:SF1">
    <property type="entry name" value="TYPE I RESTRICTION ENZYME HINDI METHYLASE SUBUNIT"/>
    <property type="match status" value="1"/>
</dbReference>
<keyword evidence="6" id="KW-1185">Reference proteome</keyword>
<evidence type="ECO:0000313" key="6">
    <source>
        <dbReference type="Proteomes" id="UP000294614"/>
    </source>
</evidence>
<dbReference type="InterPro" id="IPR003356">
    <property type="entry name" value="DNA_methylase_A-5"/>
</dbReference>
<feature type="domain" description="Type I restriction enzyme R protein N-terminal" evidence="4">
    <location>
        <begin position="26"/>
        <end position="150"/>
    </location>
</feature>
<organism evidence="5 6">
    <name type="scientific">Seleniivibrio woodruffii</name>
    <dbReference type="NCBI Taxonomy" id="1078050"/>
    <lineage>
        <taxon>Bacteria</taxon>
        <taxon>Pseudomonadati</taxon>
        <taxon>Deferribacterota</taxon>
        <taxon>Deferribacteres</taxon>
        <taxon>Deferribacterales</taxon>
        <taxon>Geovibrionaceae</taxon>
        <taxon>Seleniivibrio</taxon>
    </lineage>
</organism>
<proteinExistence type="inferred from homology"/>
<dbReference type="Proteomes" id="UP000294614">
    <property type="component" value="Unassembled WGS sequence"/>
</dbReference>
<dbReference type="GO" id="GO:0003677">
    <property type="term" value="F:DNA binding"/>
    <property type="evidence" value="ECO:0007669"/>
    <property type="project" value="InterPro"/>
</dbReference>
<dbReference type="EMBL" id="SMGG01000007">
    <property type="protein sequence ID" value="TCK58384.1"/>
    <property type="molecule type" value="Genomic_DNA"/>
</dbReference>
<dbReference type="InterPro" id="IPR029063">
    <property type="entry name" value="SAM-dependent_MTases_sf"/>
</dbReference>
<evidence type="ECO:0000259" key="4">
    <source>
        <dbReference type="Pfam" id="PF13588"/>
    </source>
</evidence>
<dbReference type="InterPro" id="IPR002052">
    <property type="entry name" value="DNA_methylase_N6_adenine_CS"/>
</dbReference>
<gene>
    <name evidence="5" type="ORF">C8D98_2585</name>
</gene>
<dbReference type="OrthoDB" id="9814572at2"/>
<dbReference type="InterPro" id="IPR029464">
    <property type="entry name" value="HSDR_N"/>
</dbReference>
<comment type="caution">
    <text evidence="5">The sequence shown here is derived from an EMBL/GenBank/DDBJ whole genome shotgun (WGS) entry which is preliminary data.</text>
</comment>
<dbReference type="Gene3D" id="3.40.50.150">
    <property type="entry name" value="Vaccinia Virus protein VP39"/>
    <property type="match status" value="1"/>
</dbReference>
<comment type="similarity">
    <text evidence="1">Belongs to the N(4)/N(6)-methyltransferase family.</text>
</comment>
<name>A0A4R1K2V4_9BACT</name>
<dbReference type="PANTHER" id="PTHR42998">
    <property type="entry name" value="TYPE I RESTRICTION ENZYME HINDVIIP M PROTEIN-RELATED"/>
    <property type="match status" value="1"/>
</dbReference>
<dbReference type="GO" id="GO:0032259">
    <property type="term" value="P:methylation"/>
    <property type="evidence" value="ECO:0007669"/>
    <property type="project" value="InterPro"/>
</dbReference>
<keyword evidence="2" id="KW-0680">Restriction system</keyword>
<dbReference type="PROSITE" id="PS00092">
    <property type="entry name" value="N6_MTASE"/>
    <property type="match status" value="1"/>
</dbReference>
<dbReference type="GO" id="GO:0008170">
    <property type="term" value="F:N-methyltransferase activity"/>
    <property type="evidence" value="ECO:0007669"/>
    <property type="project" value="InterPro"/>
</dbReference>
<dbReference type="RefSeq" id="WP_132874556.1">
    <property type="nucleotide sequence ID" value="NZ_SMGG01000007.1"/>
</dbReference>
<reference evidence="5 6" key="1">
    <citation type="submission" date="2019-03" db="EMBL/GenBank/DDBJ databases">
        <title>Genomic Encyclopedia of Type Strains, Phase IV (KMG-IV): sequencing the most valuable type-strain genomes for metagenomic binning, comparative biology and taxonomic classification.</title>
        <authorList>
            <person name="Goeker M."/>
        </authorList>
    </citation>
    <scope>NUCLEOTIDE SEQUENCE [LARGE SCALE GENOMIC DNA]</scope>
    <source>
        <strain evidence="5 6">DSM 24984</strain>
    </source>
</reference>
<feature type="domain" description="DNA methylase adenine-specific" evidence="3">
    <location>
        <begin position="285"/>
        <end position="586"/>
    </location>
</feature>